<dbReference type="InterPro" id="IPR020843">
    <property type="entry name" value="ER"/>
</dbReference>
<dbReference type="Pfam" id="PF00107">
    <property type="entry name" value="ADH_zinc_N"/>
    <property type="match status" value="1"/>
</dbReference>
<dbReference type="InterPro" id="IPR036291">
    <property type="entry name" value="NAD(P)-bd_dom_sf"/>
</dbReference>
<dbReference type="InterPro" id="IPR052711">
    <property type="entry name" value="Zinc_ADH-like"/>
</dbReference>
<dbReference type="EMBL" id="JACGCI010000002">
    <property type="protein sequence ID" value="KAF6765818.1"/>
    <property type="molecule type" value="Genomic_DNA"/>
</dbReference>
<dbReference type="InterPro" id="IPR013149">
    <property type="entry name" value="ADH-like_C"/>
</dbReference>
<proteinExistence type="predicted"/>
<feature type="domain" description="Enoyl reductase (ER)" evidence="1">
    <location>
        <begin position="18"/>
        <end position="344"/>
    </location>
</feature>
<dbReference type="AlphaFoldDB" id="A0A8H6IJU7"/>
<dbReference type="Proteomes" id="UP000521943">
    <property type="component" value="Unassembled WGS sequence"/>
</dbReference>
<reference evidence="2 3" key="1">
    <citation type="submission" date="2020-07" db="EMBL/GenBank/DDBJ databases">
        <title>Comparative genomics of pyrophilous fungi reveals a link between fire events and developmental genes.</title>
        <authorList>
            <consortium name="DOE Joint Genome Institute"/>
            <person name="Steindorff A.S."/>
            <person name="Carver A."/>
            <person name="Calhoun S."/>
            <person name="Stillman K."/>
            <person name="Liu H."/>
            <person name="Lipzen A."/>
            <person name="Pangilinan J."/>
            <person name="Labutti K."/>
            <person name="Bruns T.D."/>
            <person name="Grigoriev I.V."/>
        </authorList>
    </citation>
    <scope>NUCLEOTIDE SEQUENCE [LARGE SCALE GENOMIC DNA]</scope>
    <source>
        <strain evidence="2 3">CBS 144469</strain>
    </source>
</reference>
<comment type="caution">
    <text evidence="2">The sequence shown here is derived from an EMBL/GenBank/DDBJ whole genome shotgun (WGS) entry which is preliminary data.</text>
</comment>
<dbReference type="InterPro" id="IPR011032">
    <property type="entry name" value="GroES-like_sf"/>
</dbReference>
<dbReference type="InterPro" id="IPR013154">
    <property type="entry name" value="ADH-like_N"/>
</dbReference>
<keyword evidence="3" id="KW-1185">Reference proteome</keyword>
<dbReference type="Gene3D" id="3.40.50.720">
    <property type="entry name" value="NAD(P)-binding Rossmann-like Domain"/>
    <property type="match status" value="1"/>
</dbReference>
<dbReference type="CDD" id="cd08276">
    <property type="entry name" value="MDR7"/>
    <property type="match status" value="1"/>
</dbReference>
<protein>
    <submittedName>
        <fullName evidence="2">Zinc-binding alcohol dehydrogenase</fullName>
    </submittedName>
</protein>
<evidence type="ECO:0000259" key="1">
    <source>
        <dbReference type="SMART" id="SM00829"/>
    </source>
</evidence>
<sequence>MSLPKISRQYLLPAGRDGYKNLAIVEVEVPKLKATEVLVKVHAASLQYRDLSRANEFYGGLKGREVIPGSDMAGEVISVGEDVTEWKVGDRVCANFCPTHLHGDATATTLESALGGVVPGVLTEYRSFPSQSLVRIPAHFSYQQAATLPCAALTAYNALHGRKQIKAGDTVLILGTGGVSIWALQFAVTSGATVIVTSSSDKKLKVAQRLGAKHLINYRNTQDWEEEVLKLTNGVGVDHVVEVGGQGTLYKSIKSARIGGSVAVIGILSQSDFPKDIFHVVIYRAIELRGILIGSVAQFRDMVRLIEANPEKTTPVIDKVFTFEDGVAAYAHLESQKHVGKIVIQVSKDQRHMDI</sequence>
<dbReference type="Pfam" id="PF08240">
    <property type="entry name" value="ADH_N"/>
    <property type="match status" value="1"/>
</dbReference>
<dbReference type="OrthoDB" id="9930022at2759"/>
<accession>A0A8H6IJU7</accession>
<dbReference type="Gene3D" id="3.90.180.10">
    <property type="entry name" value="Medium-chain alcohol dehydrogenases, catalytic domain"/>
    <property type="match status" value="1"/>
</dbReference>
<dbReference type="SMART" id="SM00829">
    <property type="entry name" value="PKS_ER"/>
    <property type="match status" value="1"/>
</dbReference>
<dbReference type="PANTHER" id="PTHR45033:SF2">
    <property type="entry name" value="ZINC-TYPE ALCOHOL DEHYDROGENASE-LIKE PROTEIN C1773.06C"/>
    <property type="match status" value="1"/>
</dbReference>
<dbReference type="SUPFAM" id="SSF50129">
    <property type="entry name" value="GroES-like"/>
    <property type="match status" value="1"/>
</dbReference>
<dbReference type="SUPFAM" id="SSF51735">
    <property type="entry name" value="NAD(P)-binding Rossmann-fold domains"/>
    <property type="match status" value="1"/>
</dbReference>
<organism evidence="2 3">
    <name type="scientific">Ephemerocybe angulata</name>
    <dbReference type="NCBI Taxonomy" id="980116"/>
    <lineage>
        <taxon>Eukaryota</taxon>
        <taxon>Fungi</taxon>
        <taxon>Dikarya</taxon>
        <taxon>Basidiomycota</taxon>
        <taxon>Agaricomycotina</taxon>
        <taxon>Agaricomycetes</taxon>
        <taxon>Agaricomycetidae</taxon>
        <taxon>Agaricales</taxon>
        <taxon>Agaricineae</taxon>
        <taxon>Psathyrellaceae</taxon>
        <taxon>Ephemerocybe</taxon>
    </lineage>
</organism>
<evidence type="ECO:0000313" key="2">
    <source>
        <dbReference type="EMBL" id="KAF6765818.1"/>
    </source>
</evidence>
<evidence type="ECO:0000313" key="3">
    <source>
        <dbReference type="Proteomes" id="UP000521943"/>
    </source>
</evidence>
<dbReference type="PANTHER" id="PTHR45033">
    <property type="match status" value="1"/>
</dbReference>
<gene>
    <name evidence="2" type="ORF">DFP72DRAFT_207346</name>
</gene>
<name>A0A8H6IJU7_9AGAR</name>
<dbReference type="GO" id="GO:0016491">
    <property type="term" value="F:oxidoreductase activity"/>
    <property type="evidence" value="ECO:0007669"/>
    <property type="project" value="InterPro"/>
</dbReference>